<organism evidence="2">
    <name type="scientific">Flavobacterium capsici</name>
    <dbReference type="NCBI Taxonomy" id="3075618"/>
    <lineage>
        <taxon>Bacteria</taxon>
        <taxon>Pseudomonadati</taxon>
        <taxon>Bacteroidota</taxon>
        <taxon>Flavobacteriia</taxon>
        <taxon>Flavobacteriales</taxon>
        <taxon>Flavobacteriaceae</taxon>
        <taxon>Flavobacterium</taxon>
    </lineage>
</organism>
<dbReference type="Gene3D" id="2.60.40.2030">
    <property type="match status" value="1"/>
</dbReference>
<dbReference type="InterPro" id="IPR038081">
    <property type="entry name" value="CalX-like_sf"/>
</dbReference>
<evidence type="ECO:0000256" key="1">
    <source>
        <dbReference type="SAM" id="SignalP"/>
    </source>
</evidence>
<dbReference type="EMBL" id="CP134878">
    <property type="protein sequence ID" value="WNM20131.1"/>
    <property type="molecule type" value="Genomic_DNA"/>
</dbReference>
<accession>A0AA96J6G5</accession>
<feature type="signal peptide" evidence="1">
    <location>
        <begin position="1"/>
        <end position="16"/>
    </location>
</feature>
<dbReference type="Proteomes" id="UP001304515">
    <property type="component" value="Chromosome"/>
</dbReference>
<evidence type="ECO:0000313" key="3">
    <source>
        <dbReference type="EMBL" id="WNM21521.1"/>
    </source>
</evidence>
<protein>
    <recommendedName>
        <fullName evidence="5">Calx-beta domain-containing protein</fullName>
    </recommendedName>
</protein>
<keyword evidence="1" id="KW-0732">Signal</keyword>
<dbReference type="EMBL" id="CP134890">
    <property type="protein sequence ID" value="WNM21521.1"/>
    <property type="molecule type" value="Genomic_DNA"/>
</dbReference>
<dbReference type="RefSeq" id="WP_313325261.1">
    <property type="nucleotide sequence ID" value="NZ_CP134878.1"/>
</dbReference>
<keyword evidence="4" id="KW-1185">Reference proteome</keyword>
<dbReference type="KEGG" id="fcj:RN605_12660"/>
<accession>A0AA96F4S7</accession>
<evidence type="ECO:0000313" key="4">
    <source>
        <dbReference type="Proteomes" id="UP001304515"/>
    </source>
</evidence>
<sequence length="280" mass="29827">MKKIFKANLFTTLALVAVLFTNCDKDDATGYSNLEVAEDVVGTITFDGTLAATQTVKEGFEDTYSYTITLDKPQVVDIHVSVKVVDGTATEDEDFSFDHEVIIPAYSTTGTGTISILNDTEEEGDETVTLQISNVNTSNASIESKTVTFTIEDCYSDLAGTCTFSTTNVSAPTGESAAGPLTGSVTLTETAAGVYELSDASFGGWIGLYGPGNIATGVSFKVQCGTLSYDGEDQYGEVFTLSNLVINGSSMSFHWENDYGEYGDTTITRTDGNNWPALTL</sequence>
<proteinExistence type="predicted"/>
<evidence type="ECO:0000313" key="2">
    <source>
        <dbReference type="EMBL" id="WNM20131.1"/>
    </source>
</evidence>
<dbReference type="AlphaFoldDB" id="A0AA96J6G5"/>
<name>A0AA96J6G5_9FLAO</name>
<gene>
    <name evidence="3" type="ORF">RN605_12660</name>
    <name evidence="2" type="ORF">RN608_05490</name>
</gene>
<feature type="chain" id="PRO_5044705438" description="Calx-beta domain-containing protein" evidence="1">
    <location>
        <begin position="17"/>
        <end position="280"/>
    </location>
</feature>
<reference evidence="2 4" key="1">
    <citation type="submission" date="2023-09" db="EMBL/GenBank/DDBJ databases">
        <title>Flavobacterium sp. a novel bacteria isolate from Pepper rhizosphere.</title>
        <authorList>
            <person name="Peng Y."/>
            <person name="Lee J."/>
        </authorList>
    </citation>
    <scope>NUCLEOTIDE SEQUENCE</scope>
    <source>
        <strain evidence="2">PMR2A8</strain>
        <strain evidence="3 4">PMTSA4</strain>
    </source>
</reference>
<evidence type="ECO:0008006" key="5">
    <source>
        <dbReference type="Google" id="ProtNLM"/>
    </source>
</evidence>
<dbReference type="SUPFAM" id="SSF141072">
    <property type="entry name" value="CalX-like"/>
    <property type="match status" value="1"/>
</dbReference>